<dbReference type="GO" id="GO:1904680">
    <property type="term" value="F:peptide transmembrane transporter activity"/>
    <property type="evidence" value="ECO:0007669"/>
    <property type="project" value="TreeGrafter"/>
</dbReference>
<dbReference type="EMBL" id="JADZLT010000049">
    <property type="protein sequence ID" value="MBH0237707.1"/>
    <property type="molecule type" value="Genomic_DNA"/>
</dbReference>
<dbReference type="PANTHER" id="PTHR30290:SF64">
    <property type="entry name" value="ABC TRANSPORTER PERIPLASMIC BINDING PROTEIN"/>
    <property type="match status" value="1"/>
</dbReference>
<accession>A0A931HZP8</accession>
<dbReference type="PANTHER" id="PTHR30290">
    <property type="entry name" value="PERIPLASMIC BINDING COMPONENT OF ABC TRANSPORTER"/>
    <property type="match status" value="1"/>
</dbReference>
<gene>
    <name evidence="6" type="ORF">I5731_07740</name>
</gene>
<evidence type="ECO:0000256" key="3">
    <source>
        <dbReference type="ARBA" id="ARBA00022729"/>
    </source>
</evidence>
<keyword evidence="3" id="KW-0732">Signal</keyword>
<dbReference type="InterPro" id="IPR000914">
    <property type="entry name" value="SBP_5_dom"/>
</dbReference>
<dbReference type="AlphaFoldDB" id="A0A931HZP8"/>
<dbReference type="Pfam" id="PF00496">
    <property type="entry name" value="SBP_bac_5"/>
    <property type="match status" value="1"/>
</dbReference>
<dbReference type="CDD" id="cd08497">
    <property type="entry name" value="MbnE-like"/>
    <property type="match status" value="1"/>
</dbReference>
<proteinExistence type="inferred from homology"/>
<dbReference type="RefSeq" id="WP_197311160.1">
    <property type="nucleotide sequence ID" value="NZ_JADZLT010000049.1"/>
</dbReference>
<feature type="domain" description="Solute-binding protein family 5" evidence="5">
    <location>
        <begin position="102"/>
        <end position="516"/>
    </location>
</feature>
<sequence length="618" mass="69387">MVSSLANAQEAPAPAEAAPTAAEGEWRHASSLVGTPKYPADFPHFDYVNPDAPKGGVVRLSVNGGFDSMNIILPRGDAAAGLGNIYETLMTSAMDEISTEYGLLAESLKVPDDISSVTYRLRAEARWHDGEPVTPEDVVWSFEKLKELSPSQRFYYQHVVAAEITGEREVTFRFDETGNRELPQIVGQLLVLPKHWWEGMGPNGATRNIAETTLEAPLGSGPYRIDRIVPGRTVALKRVPDHWGKDLPVYVGTNNFDEIRYEYFRDGTVELEAFKADQYDWRIESTAKDWATAYDFPAVRDGRVIKAEFEEPYRSSGLMVGFVPNVRRELFQDIRVREALNLALNFEEMNRTTFFGAYERISSYFFGLPFASKGLPQGKELEILESVRDQVPESVFTAEYKNPVVANPTDHRANLRAALQLLTDAGFALQGGKLINTKTSRPVSFEFLLNGPAFERVATRYQADLKLIGIDLRIRVVESSQYVNRLRARDFDVIYTGWPESYSPGNEQLDFFGSEAADREASRNWGGIKDPAVDALIRRVIQAPDRETLEAAVAALDRVLLANHYVVPGWTLRKARVAYWDRFGRPDALPEYNIGFPEIWWAKTDGKAKEPPPPPPVE</sequence>
<dbReference type="GO" id="GO:0043190">
    <property type="term" value="C:ATP-binding cassette (ABC) transporter complex"/>
    <property type="evidence" value="ECO:0007669"/>
    <property type="project" value="InterPro"/>
</dbReference>
<comment type="caution">
    <text evidence="6">The sequence shown here is derived from an EMBL/GenBank/DDBJ whole genome shotgun (WGS) entry which is preliminary data.</text>
</comment>
<dbReference type="GO" id="GO:0042884">
    <property type="term" value="P:microcin transport"/>
    <property type="evidence" value="ECO:0007669"/>
    <property type="project" value="TreeGrafter"/>
</dbReference>
<dbReference type="InterPro" id="IPR030678">
    <property type="entry name" value="Peptide/Ni-bd"/>
</dbReference>
<dbReference type="GO" id="GO:0030288">
    <property type="term" value="C:outer membrane-bounded periplasmic space"/>
    <property type="evidence" value="ECO:0007669"/>
    <property type="project" value="TreeGrafter"/>
</dbReference>
<dbReference type="PIRSF" id="PIRSF002741">
    <property type="entry name" value="MppA"/>
    <property type="match status" value="1"/>
</dbReference>
<evidence type="ECO:0000259" key="5">
    <source>
        <dbReference type="Pfam" id="PF00496"/>
    </source>
</evidence>
<reference evidence="6" key="1">
    <citation type="submission" date="2020-12" db="EMBL/GenBank/DDBJ databases">
        <title>Methylobrevis albus sp. nov., isolated from fresh water lack sediment.</title>
        <authorList>
            <person name="Zou Q."/>
        </authorList>
    </citation>
    <scope>NUCLEOTIDE SEQUENCE</scope>
    <source>
        <strain evidence="6">L22</strain>
    </source>
</reference>
<dbReference type="Gene3D" id="3.10.105.10">
    <property type="entry name" value="Dipeptide-binding Protein, Domain 3"/>
    <property type="match status" value="1"/>
</dbReference>
<feature type="region of interest" description="Disordered" evidence="4">
    <location>
        <begin position="1"/>
        <end position="23"/>
    </location>
</feature>
<evidence type="ECO:0000256" key="1">
    <source>
        <dbReference type="ARBA" id="ARBA00004418"/>
    </source>
</evidence>
<name>A0A931HZP8_9HYPH</name>
<dbReference type="Gene3D" id="3.40.190.10">
    <property type="entry name" value="Periplasmic binding protein-like II"/>
    <property type="match status" value="1"/>
</dbReference>
<comment type="subcellular location">
    <subcellularLocation>
        <location evidence="1">Periplasm</location>
    </subcellularLocation>
</comment>
<protein>
    <submittedName>
        <fullName evidence="6">ABC transporter substrate-binding protein</fullName>
    </submittedName>
</protein>
<dbReference type="SUPFAM" id="SSF53850">
    <property type="entry name" value="Periplasmic binding protein-like II"/>
    <property type="match status" value="1"/>
</dbReference>
<keyword evidence="7" id="KW-1185">Reference proteome</keyword>
<dbReference type="GO" id="GO:0015833">
    <property type="term" value="P:peptide transport"/>
    <property type="evidence" value="ECO:0007669"/>
    <property type="project" value="TreeGrafter"/>
</dbReference>
<evidence type="ECO:0000313" key="6">
    <source>
        <dbReference type="EMBL" id="MBH0237707.1"/>
    </source>
</evidence>
<organism evidence="6 7">
    <name type="scientific">Methylobrevis albus</name>
    <dbReference type="NCBI Taxonomy" id="2793297"/>
    <lineage>
        <taxon>Bacteria</taxon>
        <taxon>Pseudomonadati</taxon>
        <taxon>Pseudomonadota</taxon>
        <taxon>Alphaproteobacteria</taxon>
        <taxon>Hyphomicrobiales</taxon>
        <taxon>Pleomorphomonadaceae</taxon>
        <taxon>Methylobrevis</taxon>
    </lineage>
</organism>
<evidence type="ECO:0000313" key="7">
    <source>
        <dbReference type="Proteomes" id="UP000631694"/>
    </source>
</evidence>
<comment type="similarity">
    <text evidence="2">Belongs to the bacterial solute-binding protein 5 family.</text>
</comment>
<dbReference type="InterPro" id="IPR039424">
    <property type="entry name" value="SBP_5"/>
</dbReference>
<evidence type="ECO:0000256" key="2">
    <source>
        <dbReference type="ARBA" id="ARBA00005695"/>
    </source>
</evidence>
<dbReference type="Proteomes" id="UP000631694">
    <property type="component" value="Unassembled WGS sequence"/>
</dbReference>
<evidence type="ECO:0000256" key="4">
    <source>
        <dbReference type="SAM" id="MobiDB-lite"/>
    </source>
</evidence>